<comment type="caution">
    <text evidence="9">The sequence shown here is derived from an EMBL/GenBank/DDBJ whole genome shotgun (WGS) entry which is preliminary data.</text>
</comment>
<protein>
    <submittedName>
        <fullName evidence="9">ComEC family competence protein</fullName>
    </submittedName>
</protein>
<sequence>MITWAAFPFVRYTPALILGIVGYLYLGTDWPELWPVALGLTGLSVSFLFWSTRQRNPTLVDAAGLLSLLTIVAFGATLTQRATDSRRADHIYRFANKIECYQAVVDEATVVRAATYATTLRVQAVRVAGRWRAATGGVRVSLPRVAGIAQPQYGEVWLIRGHPDPSKPPLNPGEFDYARYLEYRQVYHQHYVHPDQYRVLRIAPPNLLIAISMQTAAQLDGVFKHYIHAKREYAIASALVLGIKDDVDAETKQTYSSTGTSHIMAVSGLQVGLLYLALTWALKTFFGRVPGFRIWSALLGLGVIWSYAFLTGLSASVLRAAVMFTFLIIGRAWGRQSSIFNTLGVAAFFLLLWNPFLVADVGFQLSFLAVLSIVYVQPRIAAWLDVEGYFYALRRPWHPTAVQWFWKGSGWSLNKIWQAVALSLAAQVATFGLGLYYFHQFPFSFLFSNLVAVPISSGAVYVGLALLLVKGLVELPSMWFPKAAEWLDWGPKSVAWIFEKMVWAFNEYIAFISHHFSDWVVREVHVSALQTVLLFGMIGTGLAWLNTRRLGWLRGTALLMLCYASSRIAEARAVAPTEEFIVYSIPRRSAVGFWQGAAAEFVTPDSLPLTETERTYRLLPGIIQRAARRTAYRIGWRGCTVPVARLADPDSANSTLYFKPGPVVLVHWRGLRVAFISNRISTATAPIPVDVLVLRRNARVKPESVAAVFGNKARIVFDSSCKIWYVARQDSSLRAHGFRTWDVTAQGAFRCPPPLAGKPYQATLAPGRFELEPKQPMSPLSTSFDASTQ</sequence>
<dbReference type="NCBIfam" id="TIGR00360">
    <property type="entry name" value="ComEC_N-term"/>
    <property type="match status" value="1"/>
</dbReference>
<dbReference type="Pfam" id="PF13567">
    <property type="entry name" value="DUF4131"/>
    <property type="match status" value="1"/>
</dbReference>
<evidence type="ECO:0000256" key="5">
    <source>
        <dbReference type="ARBA" id="ARBA00023136"/>
    </source>
</evidence>
<evidence type="ECO:0000256" key="3">
    <source>
        <dbReference type="ARBA" id="ARBA00022692"/>
    </source>
</evidence>
<evidence type="ECO:0000259" key="7">
    <source>
        <dbReference type="Pfam" id="PF03772"/>
    </source>
</evidence>
<feature type="transmembrane region" description="Helical" evidence="6">
    <location>
        <begin position="416"/>
        <end position="438"/>
    </location>
</feature>
<dbReference type="PANTHER" id="PTHR30619:SF1">
    <property type="entry name" value="RECOMBINATION PROTEIN 2"/>
    <property type="match status" value="1"/>
</dbReference>
<feature type="transmembrane region" description="Helical" evidence="6">
    <location>
        <begin position="524"/>
        <end position="545"/>
    </location>
</feature>
<feature type="transmembrane region" description="Helical" evidence="6">
    <location>
        <begin position="294"/>
        <end position="310"/>
    </location>
</feature>
<dbReference type="RefSeq" id="WP_208173395.1">
    <property type="nucleotide sequence ID" value="NZ_JAGETZ010000001.1"/>
</dbReference>
<feature type="transmembrane region" description="Helical" evidence="6">
    <location>
        <begin position="58"/>
        <end position="78"/>
    </location>
</feature>
<dbReference type="EMBL" id="JAGETZ010000001">
    <property type="protein sequence ID" value="MBO2007869.1"/>
    <property type="molecule type" value="Genomic_DNA"/>
</dbReference>
<feature type="domain" description="ComEC/Rec2-related protein" evidence="7">
    <location>
        <begin position="239"/>
        <end position="536"/>
    </location>
</feature>
<evidence type="ECO:0000256" key="2">
    <source>
        <dbReference type="ARBA" id="ARBA00022475"/>
    </source>
</evidence>
<keyword evidence="4 6" id="KW-1133">Transmembrane helix</keyword>
<dbReference type="Pfam" id="PF03772">
    <property type="entry name" value="Competence"/>
    <property type="match status" value="1"/>
</dbReference>
<evidence type="ECO:0000256" key="4">
    <source>
        <dbReference type="ARBA" id="ARBA00022989"/>
    </source>
</evidence>
<feature type="transmembrane region" description="Helical" evidence="6">
    <location>
        <begin position="33"/>
        <end position="52"/>
    </location>
</feature>
<dbReference type="Proteomes" id="UP000664369">
    <property type="component" value="Unassembled WGS sequence"/>
</dbReference>
<evidence type="ECO:0000313" key="9">
    <source>
        <dbReference type="EMBL" id="MBO2007869.1"/>
    </source>
</evidence>
<feature type="transmembrane region" description="Helical" evidence="6">
    <location>
        <begin position="262"/>
        <end position="282"/>
    </location>
</feature>
<comment type="subcellular location">
    <subcellularLocation>
        <location evidence="1">Cell membrane</location>
        <topology evidence="1">Multi-pass membrane protein</topology>
    </subcellularLocation>
</comment>
<proteinExistence type="predicted"/>
<feature type="domain" description="DUF4131" evidence="8">
    <location>
        <begin position="32"/>
        <end position="194"/>
    </location>
</feature>
<keyword evidence="10" id="KW-1185">Reference proteome</keyword>
<feature type="transmembrane region" description="Helical" evidence="6">
    <location>
        <begin position="339"/>
        <end position="358"/>
    </location>
</feature>
<keyword evidence="5 6" id="KW-0472">Membrane</keyword>
<feature type="transmembrane region" description="Helical" evidence="6">
    <location>
        <begin position="445"/>
        <end position="469"/>
    </location>
</feature>
<dbReference type="InterPro" id="IPR025405">
    <property type="entry name" value="DUF4131"/>
</dbReference>
<reference evidence="9 10" key="1">
    <citation type="submission" date="2021-03" db="EMBL/GenBank/DDBJ databases">
        <authorList>
            <person name="Kim M.K."/>
        </authorList>
    </citation>
    <scope>NUCLEOTIDE SEQUENCE [LARGE SCALE GENOMIC DNA]</scope>
    <source>
        <strain evidence="9 10">BT442</strain>
    </source>
</reference>
<gene>
    <name evidence="9" type="ORF">J4E00_02320</name>
</gene>
<organism evidence="9 10">
    <name type="scientific">Hymenobacter negativus</name>
    <dbReference type="NCBI Taxonomy" id="2795026"/>
    <lineage>
        <taxon>Bacteria</taxon>
        <taxon>Pseudomonadati</taxon>
        <taxon>Bacteroidota</taxon>
        <taxon>Cytophagia</taxon>
        <taxon>Cytophagales</taxon>
        <taxon>Hymenobacteraceae</taxon>
        <taxon>Hymenobacter</taxon>
    </lineage>
</organism>
<name>A0ABS3QAL8_9BACT</name>
<accession>A0ABS3QAL8</accession>
<dbReference type="InterPro" id="IPR004477">
    <property type="entry name" value="ComEC_N"/>
</dbReference>
<feature type="transmembrane region" description="Helical" evidence="6">
    <location>
        <begin position="6"/>
        <end position="26"/>
    </location>
</feature>
<dbReference type="PANTHER" id="PTHR30619">
    <property type="entry name" value="DNA INTERNALIZATION/COMPETENCE PROTEIN COMEC/REC2"/>
    <property type="match status" value="1"/>
</dbReference>
<keyword evidence="2" id="KW-1003">Cell membrane</keyword>
<evidence type="ECO:0000256" key="6">
    <source>
        <dbReference type="SAM" id="Phobius"/>
    </source>
</evidence>
<evidence type="ECO:0000259" key="8">
    <source>
        <dbReference type="Pfam" id="PF13567"/>
    </source>
</evidence>
<evidence type="ECO:0000313" key="10">
    <source>
        <dbReference type="Proteomes" id="UP000664369"/>
    </source>
</evidence>
<keyword evidence="3 6" id="KW-0812">Transmembrane</keyword>
<dbReference type="InterPro" id="IPR052159">
    <property type="entry name" value="Competence_DNA_uptake"/>
</dbReference>
<evidence type="ECO:0000256" key="1">
    <source>
        <dbReference type="ARBA" id="ARBA00004651"/>
    </source>
</evidence>